<evidence type="ECO:0000256" key="1">
    <source>
        <dbReference type="SAM" id="MobiDB-lite"/>
    </source>
</evidence>
<feature type="region of interest" description="Disordered" evidence="1">
    <location>
        <begin position="119"/>
        <end position="178"/>
    </location>
</feature>
<feature type="chain" id="PRO_5034867076" description="Gpi anchored serine-threonine rich protein" evidence="2">
    <location>
        <begin position="18"/>
        <end position="249"/>
    </location>
</feature>
<dbReference type="OrthoDB" id="5152093at2759"/>
<evidence type="ECO:0008006" key="5">
    <source>
        <dbReference type="Google" id="ProtNLM"/>
    </source>
</evidence>
<evidence type="ECO:0000313" key="3">
    <source>
        <dbReference type="EMBL" id="KAF4965911.1"/>
    </source>
</evidence>
<organism evidence="3 4">
    <name type="scientific">Fusarium zealandicum</name>
    <dbReference type="NCBI Taxonomy" id="1053134"/>
    <lineage>
        <taxon>Eukaryota</taxon>
        <taxon>Fungi</taxon>
        <taxon>Dikarya</taxon>
        <taxon>Ascomycota</taxon>
        <taxon>Pezizomycotina</taxon>
        <taxon>Sordariomycetes</taxon>
        <taxon>Hypocreomycetidae</taxon>
        <taxon>Hypocreales</taxon>
        <taxon>Nectriaceae</taxon>
        <taxon>Fusarium</taxon>
        <taxon>Fusarium staphyleae species complex</taxon>
    </lineage>
</organism>
<comment type="caution">
    <text evidence="3">The sequence shown here is derived from an EMBL/GenBank/DDBJ whole genome shotgun (WGS) entry which is preliminary data.</text>
</comment>
<feature type="compositionally biased region" description="Gly residues" evidence="1">
    <location>
        <begin position="156"/>
        <end position="169"/>
    </location>
</feature>
<keyword evidence="4" id="KW-1185">Reference proteome</keyword>
<name>A0A8H4X9G5_9HYPO</name>
<evidence type="ECO:0000313" key="4">
    <source>
        <dbReference type="Proteomes" id="UP000635477"/>
    </source>
</evidence>
<sequence>MNKVFLFVLSASGPVAALRGPLLARSPLLAERQVITIPCEEQGLKDCGSGCIQQDWTCCPSRAGGCPPTAFCDVGTNGQYGCCPTGSVCDGNGGANTRGSTNTVTLRGTNTLLDGATATAEPQAPLEPSSTVEEPEATLAEPQPEASSEPDNTNVGGAGVGGIATGGGSAPANTNPIIPAPANTDNVVPPVVPNTPDAQPTLPAGTPVPLPGPGTPVNTPGPVVVNAAPSTALGNWIGGVLAGIAALLI</sequence>
<gene>
    <name evidence="3" type="ORF">FZEAL_10719</name>
</gene>
<feature type="signal peptide" evidence="2">
    <location>
        <begin position="1"/>
        <end position="17"/>
    </location>
</feature>
<keyword evidence="2" id="KW-0732">Signal</keyword>
<reference evidence="3" key="1">
    <citation type="journal article" date="2020" name="BMC Genomics">
        <title>Correction to: Identification and distribution of gene clusters required for synthesis of sphingolipid metabolism inhibitors in diverse species of the filamentous fungus Fusarium.</title>
        <authorList>
            <person name="Kim H.S."/>
            <person name="Lohmar J.M."/>
            <person name="Busman M."/>
            <person name="Brown D.W."/>
            <person name="Naumann T.A."/>
            <person name="Divon H.H."/>
            <person name="Lysoe E."/>
            <person name="Uhlig S."/>
            <person name="Proctor R.H."/>
        </authorList>
    </citation>
    <scope>NUCLEOTIDE SEQUENCE</scope>
    <source>
        <strain evidence="3">NRRL 22465</strain>
    </source>
</reference>
<dbReference type="EMBL" id="JABEYC010001361">
    <property type="protein sequence ID" value="KAF4965911.1"/>
    <property type="molecule type" value="Genomic_DNA"/>
</dbReference>
<dbReference type="AlphaFoldDB" id="A0A8H4X9G5"/>
<protein>
    <recommendedName>
        <fullName evidence="5">Gpi anchored serine-threonine rich protein</fullName>
    </recommendedName>
</protein>
<accession>A0A8H4X9G5</accession>
<dbReference type="Proteomes" id="UP000635477">
    <property type="component" value="Unassembled WGS sequence"/>
</dbReference>
<evidence type="ECO:0000256" key="2">
    <source>
        <dbReference type="SAM" id="SignalP"/>
    </source>
</evidence>
<proteinExistence type="predicted"/>
<reference evidence="3" key="2">
    <citation type="submission" date="2020-05" db="EMBL/GenBank/DDBJ databases">
        <authorList>
            <person name="Kim H.-S."/>
            <person name="Proctor R.H."/>
            <person name="Brown D.W."/>
        </authorList>
    </citation>
    <scope>NUCLEOTIDE SEQUENCE</scope>
    <source>
        <strain evidence="3">NRRL 22465</strain>
    </source>
</reference>